<dbReference type="PANTHER" id="PTHR13370:SF3">
    <property type="entry name" value="TRNA (GUANINE(10)-N2)-METHYLTRANSFERASE HOMOLOG"/>
    <property type="match status" value="1"/>
</dbReference>
<dbReference type="PROSITE" id="PS00093">
    <property type="entry name" value="N4_MTASE"/>
    <property type="match status" value="1"/>
</dbReference>
<evidence type="ECO:0000256" key="6">
    <source>
        <dbReference type="ARBA" id="ARBA00023125"/>
    </source>
</evidence>
<evidence type="ECO:0000256" key="4">
    <source>
        <dbReference type="ARBA" id="ARBA00022691"/>
    </source>
</evidence>
<dbReference type="GO" id="GO:0015667">
    <property type="term" value="F:site-specific DNA-methyltransferase (cytosine-N4-specific) activity"/>
    <property type="evidence" value="ECO:0007669"/>
    <property type="project" value="UniProtKB-EC"/>
</dbReference>
<dbReference type="GO" id="GO:0005737">
    <property type="term" value="C:cytoplasm"/>
    <property type="evidence" value="ECO:0007669"/>
    <property type="project" value="TreeGrafter"/>
</dbReference>
<dbReference type="EC" id="2.1.1.-" evidence="8"/>
<evidence type="ECO:0000313" key="10">
    <source>
        <dbReference type="EMBL" id="PIR06282.1"/>
    </source>
</evidence>
<comment type="caution">
    <text evidence="10">The sequence shown here is derived from an EMBL/GenBank/DDBJ whole genome shotgun (WGS) entry which is preliminary data.</text>
</comment>
<evidence type="ECO:0000256" key="8">
    <source>
        <dbReference type="RuleBase" id="RU362026"/>
    </source>
</evidence>
<protein>
    <recommendedName>
        <fullName evidence="8">Methyltransferase</fullName>
        <ecNumber evidence="8">2.1.1.-</ecNumber>
    </recommendedName>
</protein>
<comment type="catalytic activity">
    <reaction evidence="7">
        <text>a 2'-deoxycytidine in DNA + S-adenosyl-L-methionine = an N(4)-methyl-2'-deoxycytidine in DNA + S-adenosyl-L-homocysteine + H(+)</text>
        <dbReference type="Rhea" id="RHEA:16857"/>
        <dbReference type="Rhea" id="RHEA-COMP:11369"/>
        <dbReference type="Rhea" id="RHEA-COMP:13674"/>
        <dbReference type="ChEBI" id="CHEBI:15378"/>
        <dbReference type="ChEBI" id="CHEBI:57856"/>
        <dbReference type="ChEBI" id="CHEBI:59789"/>
        <dbReference type="ChEBI" id="CHEBI:85452"/>
        <dbReference type="ChEBI" id="CHEBI:137933"/>
        <dbReference type="EC" id="2.1.1.113"/>
    </reaction>
</comment>
<dbReference type="InterPro" id="IPR029063">
    <property type="entry name" value="SAM-dependent_MTases_sf"/>
</dbReference>
<comment type="similarity">
    <text evidence="1">Belongs to the N(4)/N(6)-methyltransferase family. N(4) subfamily.</text>
</comment>
<dbReference type="Gene3D" id="3.40.50.150">
    <property type="entry name" value="Vaccinia Virus protein VP39"/>
    <property type="match status" value="1"/>
</dbReference>
<dbReference type="InterPro" id="IPR002941">
    <property type="entry name" value="DNA_methylase_N4/N6"/>
</dbReference>
<dbReference type="AlphaFoldDB" id="A0A2H0NBL0"/>
<organism evidence="10 11">
    <name type="scientific">Candidatus Komeilibacteria bacterium CG11_big_fil_rev_8_21_14_0_20_36_20</name>
    <dbReference type="NCBI Taxonomy" id="1974477"/>
    <lineage>
        <taxon>Bacteria</taxon>
        <taxon>Candidatus Komeiliibacteriota</taxon>
    </lineage>
</organism>
<dbReference type="GO" id="GO:0009307">
    <property type="term" value="P:DNA restriction-modification system"/>
    <property type="evidence" value="ECO:0007669"/>
    <property type="project" value="UniProtKB-KW"/>
</dbReference>
<feature type="domain" description="DNA methylase N-4/N-6" evidence="9">
    <location>
        <begin position="27"/>
        <end position="306"/>
    </location>
</feature>
<dbReference type="GO" id="GO:0032259">
    <property type="term" value="P:methylation"/>
    <property type="evidence" value="ECO:0007669"/>
    <property type="project" value="UniProtKB-KW"/>
</dbReference>
<dbReference type="InterPro" id="IPR001091">
    <property type="entry name" value="RM_Methyltransferase"/>
</dbReference>
<keyword evidence="3 10" id="KW-0808">Transferase</keyword>
<gene>
    <name evidence="10" type="ORF">COV55_04570</name>
</gene>
<keyword evidence="2 10" id="KW-0489">Methyltransferase</keyword>
<dbReference type="EMBL" id="PCWQ01000015">
    <property type="protein sequence ID" value="PIR06282.1"/>
    <property type="molecule type" value="Genomic_DNA"/>
</dbReference>
<dbReference type="Proteomes" id="UP000230564">
    <property type="component" value="Unassembled WGS sequence"/>
</dbReference>
<keyword evidence="4" id="KW-0949">S-adenosyl-L-methionine</keyword>
<keyword evidence="5" id="KW-0680">Restriction system</keyword>
<evidence type="ECO:0000256" key="5">
    <source>
        <dbReference type="ARBA" id="ARBA00022747"/>
    </source>
</evidence>
<dbReference type="InterPro" id="IPR017985">
    <property type="entry name" value="MeTrfase_CN4_CS"/>
</dbReference>
<evidence type="ECO:0000256" key="7">
    <source>
        <dbReference type="ARBA" id="ARBA00049120"/>
    </source>
</evidence>
<evidence type="ECO:0000256" key="2">
    <source>
        <dbReference type="ARBA" id="ARBA00022603"/>
    </source>
</evidence>
<proteinExistence type="inferred from homology"/>
<dbReference type="PANTHER" id="PTHR13370">
    <property type="entry name" value="RNA METHYLASE-RELATED"/>
    <property type="match status" value="1"/>
</dbReference>
<accession>A0A2H0NBL0</accession>
<dbReference type="GO" id="GO:0008170">
    <property type="term" value="F:N-methyltransferase activity"/>
    <property type="evidence" value="ECO:0007669"/>
    <property type="project" value="InterPro"/>
</dbReference>
<evidence type="ECO:0000256" key="1">
    <source>
        <dbReference type="ARBA" id="ARBA00010203"/>
    </source>
</evidence>
<dbReference type="GO" id="GO:0003677">
    <property type="term" value="F:DNA binding"/>
    <property type="evidence" value="ECO:0007669"/>
    <property type="project" value="UniProtKB-KW"/>
</dbReference>
<dbReference type="Pfam" id="PF01555">
    <property type="entry name" value="N6_N4_Mtase"/>
    <property type="match status" value="1"/>
</dbReference>
<evidence type="ECO:0000313" key="11">
    <source>
        <dbReference type="Proteomes" id="UP000230564"/>
    </source>
</evidence>
<name>A0A2H0NBL0_9BACT</name>
<keyword evidence="6" id="KW-0238">DNA-binding</keyword>
<dbReference type="SUPFAM" id="SSF53335">
    <property type="entry name" value="S-adenosyl-L-methionine-dependent methyltransferases"/>
    <property type="match status" value="1"/>
</dbReference>
<dbReference type="PRINTS" id="PR00508">
    <property type="entry name" value="S21N4MTFRASE"/>
</dbReference>
<evidence type="ECO:0000259" key="9">
    <source>
        <dbReference type="Pfam" id="PF01555"/>
    </source>
</evidence>
<evidence type="ECO:0000256" key="3">
    <source>
        <dbReference type="ARBA" id="ARBA00022679"/>
    </source>
</evidence>
<sequence length="342" mass="38596">MKVEQYKNQILLGDAKETLRRLPSESIDCVMTSPPYWALRDYRVDRQIGLETTFQQYIEKLCEIFDEAKRVLKPAGTCWINMGDTYGTGSGSGVRTGKQATNRGTHYNCGWQEKGKAGVKGMEKCLLQIPARFAIAMCDRGWILRNEIIWHKPNAMPQSVKDRFTVDFEKLFFFVKSRTYSFEKQYDPYTKPLNRWSGTRLDATGKSKWDEGTGQKNYRNRNMRPNISGRNKRCVWSINTRPQKDSHFATFPPALVEIPIRAGCPEGGIVLDPFIGSGTTAVVACSLGRSFVGIDLNPAYVAIANKRLGRALGGNPNGVLAAKIPSEVDRRSRKDKEIIKKN</sequence>
<reference evidence="10 11" key="1">
    <citation type="submission" date="2017-09" db="EMBL/GenBank/DDBJ databases">
        <title>Depth-based differentiation of microbial function through sediment-hosted aquifers and enrichment of novel symbionts in the deep terrestrial subsurface.</title>
        <authorList>
            <person name="Probst A.J."/>
            <person name="Ladd B."/>
            <person name="Jarett J.K."/>
            <person name="Geller-Mcgrath D.E."/>
            <person name="Sieber C.M."/>
            <person name="Emerson J.B."/>
            <person name="Anantharaman K."/>
            <person name="Thomas B.C."/>
            <person name="Malmstrom R."/>
            <person name="Stieglmeier M."/>
            <person name="Klingl A."/>
            <person name="Woyke T."/>
            <person name="Ryan C.M."/>
            <person name="Banfield J.F."/>
        </authorList>
    </citation>
    <scope>NUCLEOTIDE SEQUENCE [LARGE SCALE GENOMIC DNA]</scope>
    <source>
        <strain evidence="10">CG11_big_fil_rev_8_21_14_0_20_36_20</strain>
    </source>
</reference>